<dbReference type="VEuPathDB" id="FungiDB:AMAG_20204"/>
<name>A0A0L0T814_ALLM3</name>
<protein>
    <submittedName>
        <fullName evidence="5">Ubiquitin-like modifier-activating enzyme 1</fullName>
    </submittedName>
</protein>
<gene>
    <name evidence="5" type="ORF">AMAG_20204</name>
</gene>
<sequence length="169" mass="18917">GLFRTTAENVNAFLDDKDQFVETALKTTANAKETLVSVETALTADRPASFNDCLVWARHRFELQFVQPVLQLLHNFPVDAVTSTGQPFWSGPKRAPKPLTFDAADPLHMEYIVPPPTCMRSTTASTRPDPDATAGKRSSACPAPELRIGYEYEREAEHIIDIERYYVMS</sequence>
<dbReference type="OrthoDB" id="10252231at2759"/>
<evidence type="ECO:0000313" key="5">
    <source>
        <dbReference type="EMBL" id="KNE70892.1"/>
    </source>
</evidence>
<evidence type="ECO:0000256" key="1">
    <source>
        <dbReference type="ARBA" id="ARBA00004906"/>
    </source>
</evidence>
<reference evidence="5 6" key="1">
    <citation type="submission" date="2009-11" db="EMBL/GenBank/DDBJ databases">
        <title>Annotation of Allomyces macrogynus ATCC 38327.</title>
        <authorList>
            <consortium name="The Broad Institute Genome Sequencing Platform"/>
            <person name="Russ C."/>
            <person name="Cuomo C."/>
            <person name="Burger G."/>
            <person name="Gray M.W."/>
            <person name="Holland P.W.H."/>
            <person name="King N."/>
            <person name="Lang F.B.F."/>
            <person name="Roger A.J."/>
            <person name="Ruiz-Trillo I."/>
            <person name="Young S.K."/>
            <person name="Zeng Q."/>
            <person name="Gargeya S."/>
            <person name="Fitzgerald M."/>
            <person name="Haas B."/>
            <person name="Abouelleil A."/>
            <person name="Alvarado L."/>
            <person name="Arachchi H.M."/>
            <person name="Berlin A."/>
            <person name="Chapman S.B."/>
            <person name="Gearin G."/>
            <person name="Goldberg J."/>
            <person name="Griggs A."/>
            <person name="Gujja S."/>
            <person name="Hansen M."/>
            <person name="Heiman D."/>
            <person name="Howarth C."/>
            <person name="Larimer J."/>
            <person name="Lui A."/>
            <person name="MacDonald P.J.P."/>
            <person name="McCowen C."/>
            <person name="Montmayeur A."/>
            <person name="Murphy C."/>
            <person name="Neiman D."/>
            <person name="Pearson M."/>
            <person name="Priest M."/>
            <person name="Roberts A."/>
            <person name="Saif S."/>
            <person name="Shea T."/>
            <person name="Sisk P."/>
            <person name="Stolte C."/>
            <person name="Sykes S."/>
            <person name="Wortman J."/>
            <person name="Nusbaum C."/>
            <person name="Birren B."/>
        </authorList>
    </citation>
    <scope>NUCLEOTIDE SEQUENCE [LARGE SCALE GENOMIC DNA]</scope>
    <source>
        <strain evidence="5 6">ATCC 38327</strain>
    </source>
</reference>
<dbReference type="SUPFAM" id="SSF69572">
    <property type="entry name" value="Activating enzymes of the ubiquitin-like proteins"/>
    <property type="match status" value="1"/>
</dbReference>
<comment type="pathway">
    <text evidence="1">Protein modification; protein ubiquitination.</text>
</comment>
<evidence type="ECO:0000256" key="2">
    <source>
        <dbReference type="ARBA" id="ARBA00005673"/>
    </source>
</evidence>
<evidence type="ECO:0000259" key="4">
    <source>
        <dbReference type="Pfam" id="PF10585"/>
    </source>
</evidence>
<dbReference type="InterPro" id="IPR035985">
    <property type="entry name" value="Ubiquitin-activating_enz"/>
</dbReference>
<organism evidence="5 6">
    <name type="scientific">Allomyces macrogynus (strain ATCC 38327)</name>
    <name type="common">Allomyces javanicus var. macrogynus</name>
    <dbReference type="NCBI Taxonomy" id="578462"/>
    <lineage>
        <taxon>Eukaryota</taxon>
        <taxon>Fungi</taxon>
        <taxon>Fungi incertae sedis</taxon>
        <taxon>Blastocladiomycota</taxon>
        <taxon>Blastocladiomycetes</taxon>
        <taxon>Blastocladiales</taxon>
        <taxon>Blastocladiaceae</taxon>
        <taxon>Allomyces</taxon>
    </lineage>
</organism>
<dbReference type="eggNOG" id="KOG2012">
    <property type="taxonomic scope" value="Eukaryota"/>
</dbReference>
<dbReference type="Proteomes" id="UP000054350">
    <property type="component" value="Unassembled WGS sequence"/>
</dbReference>
<dbReference type="Gene3D" id="1.10.10.2660">
    <property type="entry name" value="Ubiquitin-activating enzyme E1, SCCH domain"/>
    <property type="match status" value="1"/>
</dbReference>
<feature type="region of interest" description="Disordered" evidence="3">
    <location>
        <begin position="118"/>
        <end position="140"/>
    </location>
</feature>
<feature type="non-terminal residue" evidence="5">
    <location>
        <position position="1"/>
    </location>
</feature>
<keyword evidence="6" id="KW-1185">Reference proteome</keyword>
<comment type="similarity">
    <text evidence="2">Belongs to the ubiquitin-activating E1 family.</text>
</comment>
<evidence type="ECO:0000313" key="6">
    <source>
        <dbReference type="Proteomes" id="UP000054350"/>
    </source>
</evidence>
<dbReference type="GO" id="GO:0008641">
    <property type="term" value="F:ubiquitin-like modifier activating enzyme activity"/>
    <property type="evidence" value="ECO:0007669"/>
    <property type="project" value="InterPro"/>
</dbReference>
<dbReference type="InterPro" id="IPR042063">
    <property type="entry name" value="Ubi_acti_E1_SCCH"/>
</dbReference>
<dbReference type="Pfam" id="PF10585">
    <property type="entry name" value="UBA_E1_SCCH"/>
    <property type="match status" value="1"/>
</dbReference>
<accession>A0A0L0T814</accession>
<feature type="domain" description="Ubiquitin-activating enzyme SCCH" evidence="4">
    <location>
        <begin position="1"/>
        <end position="113"/>
    </location>
</feature>
<dbReference type="STRING" id="578462.A0A0L0T814"/>
<reference evidence="6" key="2">
    <citation type="submission" date="2009-11" db="EMBL/GenBank/DDBJ databases">
        <title>The Genome Sequence of Allomyces macrogynus strain ATCC 38327.</title>
        <authorList>
            <consortium name="The Broad Institute Genome Sequencing Platform"/>
            <person name="Russ C."/>
            <person name="Cuomo C."/>
            <person name="Shea T."/>
            <person name="Young S.K."/>
            <person name="Zeng Q."/>
            <person name="Koehrsen M."/>
            <person name="Haas B."/>
            <person name="Borodovsky M."/>
            <person name="Guigo R."/>
            <person name="Alvarado L."/>
            <person name="Berlin A."/>
            <person name="Borenstein D."/>
            <person name="Chen Z."/>
            <person name="Engels R."/>
            <person name="Freedman E."/>
            <person name="Gellesch M."/>
            <person name="Goldberg J."/>
            <person name="Griggs A."/>
            <person name="Gujja S."/>
            <person name="Heiman D."/>
            <person name="Hepburn T."/>
            <person name="Howarth C."/>
            <person name="Jen D."/>
            <person name="Larson L."/>
            <person name="Lewis B."/>
            <person name="Mehta T."/>
            <person name="Park D."/>
            <person name="Pearson M."/>
            <person name="Roberts A."/>
            <person name="Saif S."/>
            <person name="Shenoy N."/>
            <person name="Sisk P."/>
            <person name="Stolte C."/>
            <person name="Sykes S."/>
            <person name="Walk T."/>
            <person name="White J."/>
            <person name="Yandava C."/>
            <person name="Burger G."/>
            <person name="Gray M.W."/>
            <person name="Holland P.W.H."/>
            <person name="King N."/>
            <person name="Lang F.B.F."/>
            <person name="Roger A.J."/>
            <person name="Ruiz-Trillo I."/>
            <person name="Lander E."/>
            <person name="Nusbaum C."/>
        </authorList>
    </citation>
    <scope>NUCLEOTIDE SEQUENCE [LARGE SCALE GENOMIC DNA]</scope>
    <source>
        <strain evidence="6">ATCC 38327</strain>
    </source>
</reference>
<evidence type="ECO:0000256" key="3">
    <source>
        <dbReference type="SAM" id="MobiDB-lite"/>
    </source>
</evidence>
<proteinExistence type="inferred from homology"/>
<dbReference type="InterPro" id="IPR019572">
    <property type="entry name" value="UBA_E1_SCCH"/>
</dbReference>
<dbReference type="EMBL" id="GG745368">
    <property type="protein sequence ID" value="KNE70892.1"/>
    <property type="molecule type" value="Genomic_DNA"/>
</dbReference>
<dbReference type="AlphaFoldDB" id="A0A0L0T814"/>